<keyword evidence="3" id="KW-0238">DNA-binding</keyword>
<evidence type="ECO:0000256" key="4">
    <source>
        <dbReference type="ARBA" id="ARBA00023242"/>
    </source>
</evidence>
<dbReference type="SMART" id="SM00415">
    <property type="entry name" value="HSF"/>
    <property type="match status" value="1"/>
</dbReference>
<dbReference type="GO" id="GO:0005634">
    <property type="term" value="C:nucleus"/>
    <property type="evidence" value="ECO:0007669"/>
    <property type="project" value="UniProtKB-SubCell"/>
</dbReference>
<gene>
    <name evidence="8" type="ORF">AALO_G00290690</name>
</gene>
<dbReference type="GO" id="GO:0003700">
    <property type="term" value="F:DNA-binding transcription factor activity"/>
    <property type="evidence" value="ECO:0007669"/>
    <property type="project" value="InterPro"/>
</dbReference>
<evidence type="ECO:0000256" key="2">
    <source>
        <dbReference type="ARBA" id="ARBA00006403"/>
    </source>
</evidence>
<dbReference type="InterPro" id="IPR036388">
    <property type="entry name" value="WH-like_DNA-bd_sf"/>
</dbReference>
<dbReference type="Proteomes" id="UP000823561">
    <property type="component" value="Chromosome 23"/>
</dbReference>
<dbReference type="PANTHER" id="PTHR10015:SF282">
    <property type="entry name" value="HEAT SHOCK TRANSCRIPTION FACTOR, X-LINKED"/>
    <property type="match status" value="1"/>
</dbReference>
<comment type="caution">
    <text evidence="8">The sequence shown here is derived from an EMBL/GenBank/DDBJ whole genome shotgun (WGS) entry which is preliminary data.</text>
</comment>
<comment type="subcellular location">
    <subcellularLocation>
        <location evidence="1">Nucleus</location>
    </subcellularLocation>
</comment>
<dbReference type="Pfam" id="PF00447">
    <property type="entry name" value="HSF_DNA-bind"/>
    <property type="match status" value="1"/>
</dbReference>
<evidence type="ECO:0000256" key="1">
    <source>
        <dbReference type="ARBA" id="ARBA00004123"/>
    </source>
</evidence>
<dbReference type="GO" id="GO:0043565">
    <property type="term" value="F:sequence-specific DNA binding"/>
    <property type="evidence" value="ECO:0007669"/>
    <property type="project" value="InterPro"/>
</dbReference>
<keyword evidence="9" id="KW-1185">Reference proteome</keyword>
<evidence type="ECO:0000256" key="5">
    <source>
        <dbReference type="RuleBase" id="RU004020"/>
    </source>
</evidence>
<protein>
    <recommendedName>
        <fullName evidence="7">HSF-type DNA-binding domain-containing protein</fullName>
    </recommendedName>
</protein>
<accession>A0AAV6FH25</accession>
<feature type="region of interest" description="Disordered" evidence="6">
    <location>
        <begin position="32"/>
        <end position="62"/>
    </location>
</feature>
<evidence type="ECO:0000313" key="9">
    <source>
        <dbReference type="Proteomes" id="UP000823561"/>
    </source>
</evidence>
<feature type="domain" description="HSF-type DNA-binding" evidence="7">
    <location>
        <begin position="108"/>
        <end position="215"/>
    </location>
</feature>
<name>A0AAV6FH25_9TELE</name>
<proteinExistence type="inferred from homology"/>
<evidence type="ECO:0000259" key="7">
    <source>
        <dbReference type="SMART" id="SM00415"/>
    </source>
</evidence>
<dbReference type="Gene3D" id="1.10.10.10">
    <property type="entry name" value="Winged helix-like DNA-binding domain superfamily/Winged helix DNA-binding domain"/>
    <property type="match status" value="1"/>
</dbReference>
<dbReference type="PANTHER" id="PTHR10015">
    <property type="entry name" value="HEAT SHOCK TRANSCRIPTION FACTOR"/>
    <property type="match status" value="1"/>
</dbReference>
<feature type="compositionally biased region" description="Polar residues" evidence="6">
    <location>
        <begin position="49"/>
        <end position="62"/>
    </location>
</feature>
<organism evidence="8 9">
    <name type="scientific">Alosa alosa</name>
    <name type="common">allis shad</name>
    <dbReference type="NCBI Taxonomy" id="278164"/>
    <lineage>
        <taxon>Eukaryota</taxon>
        <taxon>Metazoa</taxon>
        <taxon>Chordata</taxon>
        <taxon>Craniata</taxon>
        <taxon>Vertebrata</taxon>
        <taxon>Euteleostomi</taxon>
        <taxon>Actinopterygii</taxon>
        <taxon>Neopterygii</taxon>
        <taxon>Teleostei</taxon>
        <taxon>Clupei</taxon>
        <taxon>Clupeiformes</taxon>
        <taxon>Clupeoidei</taxon>
        <taxon>Clupeidae</taxon>
        <taxon>Alosa</taxon>
    </lineage>
</organism>
<evidence type="ECO:0000313" key="8">
    <source>
        <dbReference type="EMBL" id="KAG5261975.1"/>
    </source>
</evidence>
<dbReference type="EMBL" id="JADWDJ010000023">
    <property type="protein sequence ID" value="KAG5261975.1"/>
    <property type="molecule type" value="Genomic_DNA"/>
</dbReference>
<dbReference type="InterPro" id="IPR000232">
    <property type="entry name" value="HSF_DNA-bd"/>
</dbReference>
<dbReference type="SUPFAM" id="SSF46785">
    <property type="entry name" value="Winged helix' DNA-binding domain"/>
    <property type="match status" value="1"/>
</dbReference>
<dbReference type="AlphaFoldDB" id="A0AAV6FH25"/>
<sequence>MFHSLPTLRKSKMSSDIVMDEMMDLHNHQSPINLKMSNQKNHKPRPYSRPSTKGSSSASADLNTLRKERARVLLSLIPSDKRKKIGLELRPTQIAQKPNTEKCRPTGQSDIFPYIFWNVAKNDTYRSVWWSADGTAVVIHEMMFIAEILERDIFNTKSVKNFYRQLNLYGFTRPGFNLENHGNPSMDITAKEVMVFAHPYFQRECDHLLAQLKQGVGTKATEISPVSDPERFKASGYGCKLRDEMASSTSRRPTIQSPCPMSGLKPPCRLAAEQVGLASQKTSTLKDQLKALLCENNVAQHQQLVLTPDMTQYHPSLGLSLMLADLESKRRALIGFLQKHRASSAAQLT</sequence>
<reference evidence="8" key="1">
    <citation type="submission" date="2020-10" db="EMBL/GenBank/DDBJ databases">
        <title>Chromosome-scale genome assembly of the Allis shad, Alosa alosa.</title>
        <authorList>
            <person name="Margot Z."/>
            <person name="Christophe K."/>
            <person name="Cabau C."/>
            <person name="Louis A."/>
            <person name="Berthelot C."/>
            <person name="Parey E."/>
            <person name="Roest Crollius H."/>
            <person name="Montfort J."/>
            <person name="Robinson-Rechavi M."/>
            <person name="Bucao C."/>
            <person name="Bouchez O."/>
            <person name="Gislard M."/>
            <person name="Lluch J."/>
            <person name="Milhes M."/>
            <person name="Lampietro C."/>
            <person name="Lopez Roques C."/>
            <person name="Donnadieu C."/>
            <person name="Braasch I."/>
            <person name="Desvignes T."/>
            <person name="Postlethwait J."/>
            <person name="Bobe J."/>
            <person name="Guiguen Y."/>
        </authorList>
    </citation>
    <scope>NUCLEOTIDE SEQUENCE</scope>
    <source>
        <strain evidence="8">M-15738</strain>
        <tissue evidence="8">Blood</tissue>
    </source>
</reference>
<keyword evidence="4" id="KW-0539">Nucleus</keyword>
<dbReference type="InterPro" id="IPR036390">
    <property type="entry name" value="WH_DNA-bd_sf"/>
</dbReference>
<evidence type="ECO:0000256" key="6">
    <source>
        <dbReference type="SAM" id="MobiDB-lite"/>
    </source>
</evidence>
<evidence type="ECO:0000256" key="3">
    <source>
        <dbReference type="ARBA" id="ARBA00023125"/>
    </source>
</evidence>
<comment type="similarity">
    <text evidence="2 5">Belongs to the HSF family.</text>
</comment>